<dbReference type="Proteomes" id="UP000260457">
    <property type="component" value="Chromosome"/>
</dbReference>
<dbReference type="EMBL" id="CP030926">
    <property type="protein sequence ID" value="AXN38771.1"/>
    <property type="molecule type" value="Genomic_DNA"/>
</dbReference>
<sequence length="962" mass="113351">MSQAIPDIPPEAYLTKVLDHPNQVEFYVNITKESVPKPKKTTVLLEFYNRKKEKVFQETGQMMEKNANHNLYIFTINKDDIQLEKKKRNYDLFVVVEGKSSSLNLNEDFQVDHSNSFFESKDFMFFLSKSKENSTFLRAGYKHKINTVYDIPNHSIDFNGKEILVEGEIHHRFFKEKFPEATYFFTIKKKNGMYLKAPLIVDGDIFTAKIDTEVYPIFPKGKWELSIMVVHENDEYFYPCYVKDLREKNEIFEFHVPRYKDAVRVKVESSNGKVSAKTSLIHLVAHSVSADFGEGEVKLSLGFPLPPLMELLNGKEDELYIRLRERDSNEFINIPVELSKDNNIAFIHASVDYKQFLTGSLEWSKKWDGYLSSKVKESSFYNIRIKVNEDETVVDLEGQYKTHHIDEYYFGEFHTTIYSNLSFKFAKMPFYRDASSYHIENNDLVIQGNALFEIPNSKETFDMNILLVNRTSEESTELPIELIGTEDPDNNEFITRIPIPELGKLITEFKEIIDVFFILKGDNFYRKVKLGLKEFDYFKDDVLLSFEGTMNDDKVAEYHLTTTPKGNLKVESFIYEKDIYNEIQDFKLKETDDDIWIVGERPDTAQDNGYQFFRFVRDNYPDIEIYYAIDPKARDKERLDNLDHVLDIGSRRHIEKSLRASKLIGTHDLEYFLPFKGIKVKNYQKAHKVFLQHGVLGRKNVEYHKVFYKYPFDLFIVSSKHEKKMVEKEFGYLDDEVVVTGLARFDKLQENHHPKREILLIPTWREWITNEEKLLNSLYYEKYIGFLQSDKLQGMLEEYDLKLNFYPHYRLQEYIAENVKFRTSRIELVELGTRTVQDLLKDNSIMITDFSSVSFDFTLLGKPVIYYHFDQDVFFANGILRPIEETFLGDIVYTEDDLFIKLEEVIRQGMKERNDVALRKELIFTYIDTNNNERILKNIMEAPIKRVESQLSGEQKETPLHL</sequence>
<dbReference type="InterPro" id="IPR043148">
    <property type="entry name" value="TagF_C"/>
</dbReference>
<evidence type="ECO:0008006" key="3">
    <source>
        <dbReference type="Google" id="ProtNLM"/>
    </source>
</evidence>
<organism evidence="1 2">
    <name type="scientific">Peribacillus butanolivorans</name>
    <dbReference type="NCBI Taxonomy" id="421767"/>
    <lineage>
        <taxon>Bacteria</taxon>
        <taxon>Bacillati</taxon>
        <taxon>Bacillota</taxon>
        <taxon>Bacilli</taxon>
        <taxon>Bacillales</taxon>
        <taxon>Bacillaceae</taxon>
        <taxon>Peribacillus</taxon>
    </lineage>
</organism>
<dbReference type="Pfam" id="PF04464">
    <property type="entry name" value="Glyphos_transf"/>
    <property type="match status" value="1"/>
</dbReference>
<dbReference type="InterPro" id="IPR007554">
    <property type="entry name" value="Glycerophosphate_synth"/>
</dbReference>
<gene>
    <name evidence="1" type="ORF">DTO10_10315</name>
</gene>
<evidence type="ECO:0000313" key="2">
    <source>
        <dbReference type="Proteomes" id="UP000260457"/>
    </source>
</evidence>
<accession>A0ABN5MZU9</accession>
<keyword evidence="2" id="KW-1185">Reference proteome</keyword>
<dbReference type="RefSeq" id="WP_116821172.1">
    <property type="nucleotide sequence ID" value="NZ_CP030926.1"/>
</dbReference>
<dbReference type="SUPFAM" id="SSF53756">
    <property type="entry name" value="UDP-Glycosyltransferase/glycogen phosphorylase"/>
    <property type="match status" value="1"/>
</dbReference>
<evidence type="ECO:0000313" key="1">
    <source>
        <dbReference type="EMBL" id="AXN38771.1"/>
    </source>
</evidence>
<reference evidence="1 2" key="1">
    <citation type="submission" date="2018-07" db="EMBL/GenBank/DDBJ databases">
        <title>The molecular basis for the intramolecular migration of carboxyl group in the catabolism of para-hydroxybenzoate via gentisate.</title>
        <authorList>
            <person name="Zhao H."/>
            <person name="Xu Y."/>
            <person name="Lin S."/>
            <person name="Spain J.C."/>
            <person name="Zhou N.-Y."/>
        </authorList>
    </citation>
    <scope>NUCLEOTIDE SEQUENCE [LARGE SCALE GENOMIC DNA]</scope>
    <source>
        <strain evidence="1 2">PHB-7a</strain>
    </source>
</reference>
<proteinExistence type="predicted"/>
<name>A0ABN5MZU9_9BACI</name>
<dbReference type="Gene3D" id="3.40.50.12580">
    <property type="match status" value="1"/>
</dbReference>
<protein>
    <recommendedName>
        <fullName evidence="3">CDP-glycerol glycerophosphotransferase</fullName>
    </recommendedName>
</protein>